<feature type="transmembrane region" description="Helical" evidence="1">
    <location>
        <begin position="211"/>
        <end position="235"/>
    </location>
</feature>
<feature type="transmembrane region" description="Helical" evidence="1">
    <location>
        <begin position="101"/>
        <end position="118"/>
    </location>
</feature>
<comment type="caution">
    <text evidence="2">The sequence shown here is derived from an EMBL/GenBank/DDBJ whole genome shotgun (WGS) entry which is preliminary data.</text>
</comment>
<accession>A0A9W9TX71</accession>
<evidence type="ECO:0000313" key="3">
    <source>
        <dbReference type="Proteomes" id="UP001150941"/>
    </source>
</evidence>
<dbReference type="EMBL" id="JAPQKS010000002">
    <property type="protein sequence ID" value="KAJ5246562.1"/>
    <property type="molecule type" value="Genomic_DNA"/>
</dbReference>
<dbReference type="GO" id="GO:0048315">
    <property type="term" value="P:conidium formation"/>
    <property type="evidence" value="ECO:0007669"/>
    <property type="project" value="TreeGrafter"/>
</dbReference>
<feature type="transmembrane region" description="Helical" evidence="1">
    <location>
        <begin position="256"/>
        <end position="286"/>
    </location>
</feature>
<sequence>MSETMEISEKTPNTTAPMEEVHRGVRGPTMEEALVKTHTRHLSGDTLIEGSFDIQKPKLKEVTEDTKVPQPAIDLEAQTVVGEQKRFSSLRFAFFTVYRRLFTIVALVNIATFIYVMVSDQKLLALVNATAANLLACGLARQPLVVNTIFFVVCSIPRSAPFWLRRYCSQAYHYGGVHSGCGIASLLWYLGFVGLLSHQYWNPGPVTATTVTFTAAPVVLTYIVLVLLLVIIAVAHPKFRMKRHDYFELTHRFTGWAVVAMFVALLLLPAFWFLVVTVIAIIHPWILLRKVPVKAEHLSSHAVRLHFDHAQTAFGKGIQLAKHPLRDWHGFATFKDQGPEGPRGHQTRRGHRRGPSFSCLVSKAGDWTGDSIKQPPSHFWKRGVLIFGFAYAMRVYKRLIVVTTGSGIGPCLSFIGDEKRPDLRVMWQTRSPLTTYGQEVIDLTKIMDPEPLILDTNLTGRIDMVPMIQREFKQFNAEAVCVVSNPKLTQRIVFELESRGIPAFGPIFDS</sequence>
<keyword evidence="1" id="KW-1133">Transmembrane helix</keyword>
<evidence type="ECO:0000256" key="1">
    <source>
        <dbReference type="SAM" id="Phobius"/>
    </source>
</evidence>
<protein>
    <recommendedName>
        <fullName evidence="4">Integral membrane protein TmpA</fullName>
    </recommendedName>
</protein>
<proteinExistence type="predicted"/>
<dbReference type="PANTHER" id="PTHR33927">
    <property type="entry name" value="TRANSMEMBRANE PROTEIN"/>
    <property type="match status" value="1"/>
</dbReference>
<organism evidence="2 3">
    <name type="scientific">Penicillium chermesinum</name>
    <dbReference type="NCBI Taxonomy" id="63820"/>
    <lineage>
        <taxon>Eukaryota</taxon>
        <taxon>Fungi</taxon>
        <taxon>Dikarya</taxon>
        <taxon>Ascomycota</taxon>
        <taxon>Pezizomycotina</taxon>
        <taxon>Eurotiomycetes</taxon>
        <taxon>Eurotiomycetidae</taxon>
        <taxon>Eurotiales</taxon>
        <taxon>Aspergillaceae</taxon>
        <taxon>Penicillium</taxon>
    </lineage>
</organism>
<dbReference type="Proteomes" id="UP001150941">
    <property type="component" value="Unassembled WGS sequence"/>
</dbReference>
<reference evidence="2" key="2">
    <citation type="journal article" date="2023" name="IMA Fungus">
        <title>Comparative genomic study of the Penicillium genus elucidates a diverse pangenome and 15 lateral gene transfer events.</title>
        <authorList>
            <person name="Petersen C."/>
            <person name="Sorensen T."/>
            <person name="Nielsen M.R."/>
            <person name="Sondergaard T.E."/>
            <person name="Sorensen J.L."/>
            <person name="Fitzpatrick D.A."/>
            <person name="Frisvad J.C."/>
            <person name="Nielsen K.L."/>
        </authorList>
    </citation>
    <scope>NUCLEOTIDE SEQUENCE</scope>
    <source>
        <strain evidence="2">IBT 19713</strain>
    </source>
</reference>
<dbReference type="InterPro" id="IPR052979">
    <property type="entry name" value="Adenylate-forming_domain"/>
</dbReference>
<dbReference type="GO" id="GO:0075306">
    <property type="term" value="P:regulation of conidium formation"/>
    <property type="evidence" value="ECO:0007669"/>
    <property type="project" value="TreeGrafter"/>
</dbReference>
<evidence type="ECO:0008006" key="4">
    <source>
        <dbReference type="Google" id="ProtNLM"/>
    </source>
</evidence>
<name>A0A9W9TX71_9EURO</name>
<gene>
    <name evidence="2" type="ORF">N7468_001545</name>
</gene>
<evidence type="ECO:0000313" key="2">
    <source>
        <dbReference type="EMBL" id="KAJ5246562.1"/>
    </source>
</evidence>
<dbReference type="GO" id="GO:0005886">
    <property type="term" value="C:plasma membrane"/>
    <property type="evidence" value="ECO:0007669"/>
    <property type="project" value="TreeGrafter"/>
</dbReference>
<keyword evidence="3" id="KW-1185">Reference proteome</keyword>
<keyword evidence="1" id="KW-0812">Transmembrane</keyword>
<dbReference type="GeneID" id="83198145"/>
<reference evidence="2" key="1">
    <citation type="submission" date="2022-11" db="EMBL/GenBank/DDBJ databases">
        <authorList>
            <person name="Petersen C."/>
        </authorList>
    </citation>
    <scope>NUCLEOTIDE SEQUENCE</scope>
    <source>
        <strain evidence="2">IBT 19713</strain>
    </source>
</reference>
<keyword evidence="1" id="KW-0472">Membrane</keyword>
<dbReference type="GO" id="GO:0043935">
    <property type="term" value="P:sexual sporulation resulting in formation of a cellular spore"/>
    <property type="evidence" value="ECO:0007669"/>
    <property type="project" value="TreeGrafter"/>
</dbReference>
<dbReference type="AlphaFoldDB" id="A0A9W9TX71"/>
<dbReference type="RefSeq" id="XP_058333983.1">
    <property type="nucleotide sequence ID" value="XM_058470842.1"/>
</dbReference>
<dbReference type="PANTHER" id="PTHR33927:SF3">
    <property type="entry name" value="INTEGRAL MEMBRANE PROTEIN TMPA"/>
    <property type="match status" value="1"/>
</dbReference>
<feature type="transmembrane region" description="Helical" evidence="1">
    <location>
        <begin position="171"/>
        <end position="191"/>
    </location>
</feature>
<dbReference type="OrthoDB" id="3142841at2759"/>